<evidence type="ECO:0000313" key="3">
    <source>
        <dbReference type="Proteomes" id="UP001256827"/>
    </source>
</evidence>
<dbReference type="RefSeq" id="WP_310770106.1">
    <property type="nucleotide sequence ID" value="NZ_CP134050.1"/>
</dbReference>
<dbReference type="EMBL" id="CP134050">
    <property type="protein sequence ID" value="WNC15908.1"/>
    <property type="molecule type" value="Genomic_DNA"/>
</dbReference>
<sequence length="223" mass="25003">MKVQLDTTVSERLPRFSLGILHYSGASVSDSPKMLQGRINYFVESLRLEHDLSKLTEIEGVREWRAAFKQLGIDPSRYRPSSEALLRRLLQGNPFFWINSAVDVNNFFSVLHALPFGIYDQDHLAGDIICRLGQSTDRYEGLNGREVNMEGKLLLADGQGAFGSPIVDSTRSCVTEKSRNLMQVVFFHEQVPLENKEQILGSTGNMFTQINGGELSSSYILSV</sequence>
<evidence type="ECO:0000259" key="1">
    <source>
        <dbReference type="SMART" id="SM00873"/>
    </source>
</evidence>
<dbReference type="GO" id="GO:0016874">
    <property type="term" value="F:ligase activity"/>
    <property type="evidence" value="ECO:0007669"/>
    <property type="project" value="UniProtKB-KW"/>
</dbReference>
<dbReference type="Gene3D" id="3.50.40.10">
    <property type="entry name" value="Phenylalanyl-trna Synthetase, Chain B, domain 3"/>
    <property type="match status" value="1"/>
</dbReference>
<organism evidence="2 3">
    <name type="scientific">Brevibacillus brevis</name>
    <name type="common">Bacillus brevis</name>
    <dbReference type="NCBI Taxonomy" id="1393"/>
    <lineage>
        <taxon>Bacteria</taxon>
        <taxon>Bacillati</taxon>
        <taxon>Bacillota</taxon>
        <taxon>Bacilli</taxon>
        <taxon>Bacillales</taxon>
        <taxon>Paenibacillaceae</taxon>
        <taxon>Brevibacillus</taxon>
    </lineage>
</organism>
<dbReference type="PANTHER" id="PTHR39209">
    <property type="match status" value="1"/>
</dbReference>
<dbReference type="SMART" id="SM00873">
    <property type="entry name" value="B3_4"/>
    <property type="match status" value="1"/>
</dbReference>
<dbReference type="SUPFAM" id="SSF56037">
    <property type="entry name" value="PheT/TilS domain"/>
    <property type="match status" value="1"/>
</dbReference>
<keyword evidence="2" id="KW-0436">Ligase</keyword>
<feature type="domain" description="B3/B4 tRNA-binding" evidence="1">
    <location>
        <begin position="62"/>
        <end position="212"/>
    </location>
</feature>
<reference evidence="2 3" key="1">
    <citation type="submission" date="2023-09" db="EMBL/GenBank/DDBJ databases">
        <title>Complete Genome and Methylome dissection of Bacillus brevis NEB573 original source of BbsI restriction endonuclease.</title>
        <authorList>
            <person name="Fomenkov A."/>
            <person name="Roberts R.D."/>
        </authorList>
    </citation>
    <scope>NUCLEOTIDE SEQUENCE [LARGE SCALE GENOMIC DNA]</scope>
    <source>
        <strain evidence="2 3">NEB573</strain>
    </source>
</reference>
<dbReference type="Proteomes" id="UP001256827">
    <property type="component" value="Chromosome"/>
</dbReference>
<proteinExistence type="predicted"/>
<dbReference type="Pfam" id="PF03483">
    <property type="entry name" value="B3_4"/>
    <property type="match status" value="1"/>
</dbReference>
<dbReference type="InterPro" id="IPR005146">
    <property type="entry name" value="B3/B4_tRNA-bd"/>
</dbReference>
<accession>A0ABY9T728</accession>
<keyword evidence="3" id="KW-1185">Reference proteome</keyword>
<evidence type="ECO:0000313" key="2">
    <source>
        <dbReference type="EMBL" id="WNC15908.1"/>
    </source>
</evidence>
<name>A0ABY9T728_BREBE</name>
<dbReference type="PANTHER" id="PTHR39209:SF2">
    <property type="entry name" value="CYTOPLASMIC PROTEIN"/>
    <property type="match status" value="1"/>
</dbReference>
<dbReference type="InterPro" id="IPR020825">
    <property type="entry name" value="Phe-tRNA_synthase-like_B3/B4"/>
</dbReference>
<protein>
    <submittedName>
        <fullName evidence="2">Phenylalanine--tRNA ligase beta subunit-related protein</fullName>
    </submittedName>
</protein>
<gene>
    <name evidence="2" type="ORF">RGB73_06205</name>
</gene>